<dbReference type="GO" id="GO:0005737">
    <property type="term" value="C:cytoplasm"/>
    <property type="evidence" value="ECO:0007669"/>
    <property type="project" value="InterPro"/>
</dbReference>
<protein>
    <recommendedName>
        <fullName evidence="4">Mur ligase central domain-containing protein</fullName>
    </recommendedName>
</protein>
<keyword evidence="2" id="KW-0547">Nucleotide-binding</keyword>
<dbReference type="InterPro" id="IPR013221">
    <property type="entry name" value="Mur_ligase_cen"/>
</dbReference>
<dbReference type="InterPro" id="IPR005762">
    <property type="entry name" value="MurD"/>
</dbReference>
<evidence type="ECO:0000256" key="3">
    <source>
        <dbReference type="ARBA" id="ARBA00022840"/>
    </source>
</evidence>
<reference evidence="5" key="1">
    <citation type="submission" date="2018-05" db="EMBL/GenBank/DDBJ databases">
        <authorList>
            <person name="Lanie J.A."/>
            <person name="Ng W.-L."/>
            <person name="Kazmierczak K.M."/>
            <person name="Andrzejewski T.M."/>
            <person name="Davidsen T.M."/>
            <person name="Wayne K.J."/>
            <person name="Tettelin H."/>
            <person name="Glass J.I."/>
            <person name="Rusch D."/>
            <person name="Podicherti R."/>
            <person name="Tsui H.-C.T."/>
            <person name="Winkler M.E."/>
        </authorList>
    </citation>
    <scope>NUCLEOTIDE SEQUENCE</scope>
</reference>
<name>A0A383EFA9_9ZZZZ</name>
<dbReference type="EMBL" id="UINC01225104">
    <property type="protein sequence ID" value="SVE55015.1"/>
    <property type="molecule type" value="Genomic_DNA"/>
</dbReference>
<dbReference type="GO" id="GO:0008360">
    <property type="term" value="P:regulation of cell shape"/>
    <property type="evidence" value="ECO:0007669"/>
    <property type="project" value="InterPro"/>
</dbReference>
<dbReference type="InterPro" id="IPR036565">
    <property type="entry name" value="Mur-like_cat_sf"/>
</dbReference>
<dbReference type="GO" id="GO:0051301">
    <property type="term" value="P:cell division"/>
    <property type="evidence" value="ECO:0007669"/>
    <property type="project" value="InterPro"/>
</dbReference>
<dbReference type="Pfam" id="PF21799">
    <property type="entry name" value="MurD-like_N"/>
    <property type="match status" value="1"/>
</dbReference>
<evidence type="ECO:0000313" key="5">
    <source>
        <dbReference type="EMBL" id="SVE55015.1"/>
    </source>
</evidence>
<keyword evidence="3" id="KW-0067">ATP-binding</keyword>
<dbReference type="GO" id="GO:0005524">
    <property type="term" value="F:ATP binding"/>
    <property type="evidence" value="ECO:0007669"/>
    <property type="project" value="UniProtKB-KW"/>
</dbReference>
<organism evidence="5">
    <name type="scientific">marine metagenome</name>
    <dbReference type="NCBI Taxonomy" id="408172"/>
    <lineage>
        <taxon>unclassified sequences</taxon>
        <taxon>metagenomes</taxon>
        <taxon>ecological metagenomes</taxon>
    </lineage>
</organism>
<feature type="domain" description="Mur ligase central" evidence="4">
    <location>
        <begin position="112"/>
        <end position="168"/>
    </location>
</feature>
<feature type="non-terminal residue" evidence="5">
    <location>
        <position position="176"/>
    </location>
</feature>
<proteinExistence type="predicted"/>
<evidence type="ECO:0000259" key="4">
    <source>
        <dbReference type="Pfam" id="PF08245"/>
    </source>
</evidence>
<gene>
    <name evidence="5" type="ORF">METZ01_LOCUS507869</name>
</gene>
<dbReference type="SUPFAM" id="SSF53623">
    <property type="entry name" value="MurD-like peptide ligases, catalytic domain"/>
    <property type="match status" value="1"/>
</dbReference>
<dbReference type="Gene3D" id="3.40.50.720">
    <property type="entry name" value="NAD(P)-binding Rossmann-like Domain"/>
    <property type="match status" value="1"/>
</dbReference>
<dbReference type="Pfam" id="PF08245">
    <property type="entry name" value="Mur_ligase_M"/>
    <property type="match status" value="1"/>
</dbReference>
<evidence type="ECO:0000256" key="1">
    <source>
        <dbReference type="ARBA" id="ARBA00022598"/>
    </source>
</evidence>
<sequence length="176" mass="19607">MASLISNSLRTFCIYGLGKTGTSVVNYFNNNNFKEYCIWDDDKAKRALHGFTTNDTIVSSSCLDRADFIVMSPGISLKKASLKKKLIKNKDKIITDLDLFYLFNPTIKSIVVTGTNGKSTTCKILEHVLKKNNINVELGGNIGKPVLDLNLEKNPIVIIEASSFQLAYSKFVKPDY</sequence>
<dbReference type="PANTHER" id="PTHR43692:SF1">
    <property type="entry name" value="UDP-N-ACETYLMURAMOYLALANINE--D-GLUTAMATE LIGASE"/>
    <property type="match status" value="1"/>
</dbReference>
<evidence type="ECO:0000256" key="2">
    <source>
        <dbReference type="ARBA" id="ARBA00022741"/>
    </source>
</evidence>
<dbReference type="PANTHER" id="PTHR43692">
    <property type="entry name" value="UDP-N-ACETYLMURAMOYLALANINE--D-GLUTAMATE LIGASE"/>
    <property type="match status" value="1"/>
</dbReference>
<keyword evidence="1" id="KW-0436">Ligase</keyword>
<dbReference type="Gene3D" id="3.40.1190.10">
    <property type="entry name" value="Mur-like, catalytic domain"/>
    <property type="match status" value="1"/>
</dbReference>
<accession>A0A383EFA9</accession>
<dbReference type="AlphaFoldDB" id="A0A383EFA9"/>
<dbReference type="GO" id="GO:0008764">
    <property type="term" value="F:UDP-N-acetylmuramoylalanine-D-glutamate ligase activity"/>
    <property type="evidence" value="ECO:0007669"/>
    <property type="project" value="InterPro"/>
</dbReference>